<dbReference type="GO" id="GO:0016787">
    <property type="term" value="F:hydrolase activity"/>
    <property type="evidence" value="ECO:0007669"/>
    <property type="project" value="UniProtKB-KW"/>
</dbReference>
<name>A0A2T1DLB2_9CYAN</name>
<dbReference type="SUPFAM" id="SSF56300">
    <property type="entry name" value="Metallo-dependent phosphatases"/>
    <property type="match status" value="1"/>
</dbReference>
<dbReference type="InterPro" id="IPR004843">
    <property type="entry name" value="Calcineurin-like_PHP"/>
</dbReference>
<evidence type="ECO:0000259" key="3">
    <source>
        <dbReference type="Pfam" id="PF00149"/>
    </source>
</evidence>
<dbReference type="RefSeq" id="WP_073069893.1">
    <property type="nucleotide sequence ID" value="NZ_MPPI01000004.1"/>
</dbReference>
<evidence type="ECO:0000313" key="4">
    <source>
        <dbReference type="EMBL" id="PSB21241.1"/>
    </source>
</evidence>
<dbReference type="OrthoDB" id="9809781at2"/>
<dbReference type="Gene3D" id="3.60.21.10">
    <property type="match status" value="1"/>
</dbReference>
<reference evidence="4 5" key="1">
    <citation type="submission" date="2018-02" db="EMBL/GenBank/DDBJ databases">
        <authorList>
            <person name="Cohen D.B."/>
            <person name="Kent A.D."/>
        </authorList>
    </citation>
    <scope>NUCLEOTIDE SEQUENCE [LARGE SCALE GENOMIC DNA]</scope>
    <source>
        <strain evidence="4 5">ULC007</strain>
    </source>
</reference>
<dbReference type="EMBL" id="PVWG01000003">
    <property type="protein sequence ID" value="PSB21241.1"/>
    <property type="molecule type" value="Genomic_DNA"/>
</dbReference>
<dbReference type="PANTHER" id="PTHR10161:SF14">
    <property type="entry name" value="TARTRATE-RESISTANT ACID PHOSPHATASE TYPE 5"/>
    <property type="match status" value="1"/>
</dbReference>
<dbReference type="STRING" id="1920490.GCA_001895925_02254"/>
<dbReference type="Proteomes" id="UP000238634">
    <property type="component" value="Unassembled WGS sequence"/>
</dbReference>
<evidence type="ECO:0000256" key="1">
    <source>
        <dbReference type="ARBA" id="ARBA00022729"/>
    </source>
</evidence>
<dbReference type="InterPro" id="IPR051558">
    <property type="entry name" value="Metallophosphoesterase_PAP"/>
</dbReference>
<accession>A0A2T1DLB2</accession>
<proteinExistence type="predicted"/>
<dbReference type="InterPro" id="IPR029052">
    <property type="entry name" value="Metallo-depent_PP-like"/>
</dbReference>
<protein>
    <submittedName>
        <fullName evidence="4">Metallophosphoesterase</fullName>
    </submittedName>
</protein>
<keyword evidence="5" id="KW-1185">Reference proteome</keyword>
<evidence type="ECO:0000313" key="5">
    <source>
        <dbReference type="Proteomes" id="UP000238634"/>
    </source>
</evidence>
<reference evidence="4 5" key="2">
    <citation type="submission" date="2018-03" db="EMBL/GenBank/DDBJ databases">
        <title>The ancient ancestry and fast evolution of plastids.</title>
        <authorList>
            <person name="Moore K.R."/>
            <person name="Magnabosco C."/>
            <person name="Momper L."/>
            <person name="Gold D.A."/>
            <person name="Bosak T."/>
            <person name="Fournier G.P."/>
        </authorList>
    </citation>
    <scope>NUCLEOTIDE SEQUENCE [LARGE SCALE GENOMIC DNA]</scope>
    <source>
        <strain evidence="4 5">ULC007</strain>
    </source>
</reference>
<dbReference type="PANTHER" id="PTHR10161">
    <property type="entry name" value="TARTRATE-RESISTANT ACID PHOSPHATASE TYPE 5"/>
    <property type="match status" value="1"/>
</dbReference>
<organism evidence="4 5">
    <name type="scientific">Phormidesmis priestleyi ULC007</name>
    <dbReference type="NCBI Taxonomy" id="1920490"/>
    <lineage>
        <taxon>Bacteria</taxon>
        <taxon>Bacillati</taxon>
        <taxon>Cyanobacteriota</taxon>
        <taxon>Cyanophyceae</taxon>
        <taxon>Leptolyngbyales</taxon>
        <taxon>Leptolyngbyaceae</taxon>
        <taxon>Phormidesmis</taxon>
    </lineage>
</organism>
<gene>
    <name evidence="4" type="ORF">C7B65_04745</name>
</gene>
<dbReference type="Pfam" id="PF00149">
    <property type="entry name" value="Metallophos"/>
    <property type="match status" value="1"/>
</dbReference>
<comment type="caution">
    <text evidence="4">The sequence shown here is derived from an EMBL/GenBank/DDBJ whole genome shotgun (WGS) entry which is preliminary data.</text>
</comment>
<feature type="domain" description="Calcineurin-like phosphoesterase" evidence="3">
    <location>
        <begin position="56"/>
        <end position="237"/>
    </location>
</feature>
<dbReference type="AlphaFoldDB" id="A0A2T1DLB2"/>
<keyword evidence="1" id="KW-0732">Signal</keyword>
<keyword evidence="2" id="KW-0378">Hydrolase</keyword>
<sequence length="308" mass="34116">MSLKRRKFLIVGGLSGLGLTAIGKTLIGQSSQSANYPLNAGAKTAIVPSTQKNLVLRFVAVADVGAGDRNQNAVSEAMTRYYQQNPYSLAVLAGDNIYTNGEMEKIGAVFEQPYAALLKQGVKFHACLGNHDIRSQNGELQLRYAGYNMDGRRYTYREKSAQFFVLDTNTNADWKGQLAWLNQELSGSTAPWKIVYGHHPIYSSGQYGTNQEMVSLLTPIFKKHGVQLYINGHEHNYERTRSIDGTTYLITGIGGAHLRPVGRSQWTEYAVSRFGFSGVEVYNDRLEIQGIGTDYQVFDRGIVPIKSA</sequence>
<evidence type="ECO:0000256" key="2">
    <source>
        <dbReference type="ARBA" id="ARBA00022801"/>
    </source>
</evidence>